<gene>
    <name evidence="2" type="ORF">BXY39_1582</name>
</gene>
<dbReference type="EMBL" id="REFR01000010">
    <property type="protein sequence ID" value="RMB08935.1"/>
    <property type="molecule type" value="Genomic_DNA"/>
</dbReference>
<feature type="domain" description="Putative DNA-binding" evidence="1">
    <location>
        <begin position="16"/>
        <end position="90"/>
    </location>
</feature>
<reference evidence="2 3" key="1">
    <citation type="submission" date="2018-10" db="EMBL/GenBank/DDBJ databases">
        <title>Genomic Encyclopedia of Archaeal and Bacterial Type Strains, Phase II (KMG-II): from individual species to whole genera.</title>
        <authorList>
            <person name="Goeker M."/>
        </authorList>
    </citation>
    <scope>NUCLEOTIDE SEQUENCE [LARGE SCALE GENOMIC DNA]</scope>
    <source>
        <strain evidence="2 3">DSM 25217</strain>
    </source>
</reference>
<sequence>MRAVILGAEKPDGMLTALVAPNGLQPEQRLQIHRNNYRESLSNALLGVFPIITAFVGRPFVKGAALRFIDDNPPREARLGAYGGDFADFLEAFEPARSVPYIADLARLEWAIHILQNIDETTTLDGAAAHTALAEGRLALAPHVCLVESRYPIISLWMAGTGQMRAEAVHLDMGGQTALAIKQQGAVRLFPLDDAEFTLLSALSTDGTDFAATLDIITGLADRGVFTCRNDRSPL</sequence>
<dbReference type="Proteomes" id="UP000271227">
    <property type="component" value="Unassembled WGS sequence"/>
</dbReference>
<dbReference type="AlphaFoldDB" id="A0A3M0CJ81"/>
<evidence type="ECO:0000313" key="3">
    <source>
        <dbReference type="Proteomes" id="UP000271227"/>
    </source>
</evidence>
<dbReference type="InterPro" id="IPR044922">
    <property type="entry name" value="DUF2063_N_sf"/>
</dbReference>
<keyword evidence="2" id="KW-0238">DNA-binding</keyword>
<accession>A0A3M0CJ81</accession>
<keyword evidence="3" id="KW-1185">Reference proteome</keyword>
<dbReference type="InterPro" id="IPR018640">
    <property type="entry name" value="DUF2063"/>
</dbReference>
<proteinExistence type="predicted"/>
<dbReference type="Pfam" id="PF09836">
    <property type="entry name" value="DUF2063"/>
    <property type="match status" value="1"/>
</dbReference>
<protein>
    <submittedName>
        <fullName evidence="2">Putative DNA-binding protein</fullName>
    </submittedName>
</protein>
<comment type="caution">
    <text evidence="2">The sequence shown here is derived from an EMBL/GenBank/DDBJ whole genome shotgun (WGS) entry which is preliminary data.</text>
</comment>
<dbReference type="GO" id="GO:0003677">
    <property type="term" value="F:DNA binding"/>
    <property type="evidence" value="ECO:0007669"/>
    <property type="project" value="UniProtKB-KW"/>
</dbReference>
<dbReference type="InParanoid" id="A0A3M0CJ81"/>
<dbReference type="Gene3D" id="1.10.150.690">
    <property type="entry name" value="DUF2063"/>
    <property type="match status" value="1"/>
</dbReference>
<organism evidence="2 3">
    <name type="scientific">Eilatimonas milleporae</name>
    <dbReference type="NCBI Taxonomy" id="911205"/>
    <lineage>
        <taxon>Bacteria</taxon>
        <taxon>Pseudomonadati</taxon>
        <taxon>Pseudomonadota</taxon>
        <taxon>Alphaproteobacteria</taxon>
        <taxon>Kordiimonadales</taxon>
        <taxon>Kordiimonadaceae</taxon>
        <taxon>Eilatimonas</taxon>
    </lineage>
</organism>
<evidence type="ECO:0000313" key="2">
    <source>
        <dbReference type="EMBL" id="RMB08935.1"/>
    </source>
</evidence>
<name>A0A3M0CJ81_9PROT</name>
<evidence type="ECO:0000259" key="1">
    <source>
        <dbReference type="Pfam" id="PF09836"/>
    </source>
</evidence>